<evidence type="ECO:0000313" key="2">
    <source>
        <dbReference type="WBParaSite" id="PS1159_v2.g5082.t1"/>
    </source>
</evidence>
<protein>
    <submittedName>
        <fullName evidence="2">Carbonyl reductase (NADPH)</fullName>
    </submittedName>
</protein>
<sequence length="273" mass="30242">MSSSKIVVVTGANKGIGKATVQSLIEKLQKSVIYLTARDENRGQKAVTEITSIKTLATNELRFHQLDITDENSCKNFADYIQNTHQGLDILINNAGIMFSNDAKESAEIQAEATIGINYYGTKLISSHLLPLIRKGGRVVNICSSLGVMKKRYSDERIKQLTSAKTLEEIDAFVEEYKKHAKDNTRKVGGFPESAYQVSKSAEIALTLLQAKELEAKNVIVNACCPGYVATDMTHHKGYLTVEQGADTPVYLAIDENPPNSSFVYQRKVTNWY</sequence>
<evidence type="ECO:0000313" key="1">
    <source>
        <dbReference type="Proteomes" id="UP000887580"/>
    </source>
</evidence>
<dbReference type="WBParaSite" id="PS1159_v2.g5082.t1">
    <property type="protein sequence ID" value="PS1159_v2.g5082.t1"/>
    <property type="gene ID" value="PS1159_v2.g5082"/>
</dbReference>
<reference evidence="2" key="1">
    <citation type="submission" date="2022-11" db="UniProtKB">
        <authorList>
            <consortium name="WormBaseParasite"/>
        </authorList>
    </citation>
    <scope>IDENTIFICATION</scope>
</reference>
<proteinExistence type="predicted"/>
<dbReference type="Proteomes" id="UP000887580">
    <property type="component" value="Unplaced"/>
</dbReference>
<organism evidence="1 2">
    <name type="scientific">Panagrolaimus sp. PS1159</name>
    <dbReference type="NCBI Taxonomy" id="55785"/>
    <lineage>
        <taxon>Eukaryota</taxon>
        <taxon>Metazoa</taxon>
        <taxon>Ecdysozoa</taxon>
        <taxon>Nematoda</taxon>
        <taxon>Chromadorea</taxon>
        <taxon>Rhabditida</taxon>
        <taxon>Tylenchina</taxon>
        <taxon>Panagrolaimomorpha</taxon>
        <taxon>Panagrolaimoidea</taxon>
        <taxon>Panagrolaimidae</taxon>
        <taxon>Panagrolaimus</taxon>
    </lineage>
</organism>
<accession>A0AC35GGC4</accession>
<name>A0AC35GGC4_9BILA</name>